<evidence type="ECO:0000313" key="12">
    <source>
        <dbReference type="EMBL" id="GIJ27833.1"/>
    </source>
</evidence>
<evidence type="ECO:0000256" key="8">
    <source>
        <dbReference type="ARBA" id="ARBA00022989"/>
    </source>
</evidence>
<evidence type="ECO:0000256" key="10">
    <source>
        <dbReference type="SAM" id="MobiDB-lite"/>
    </source>
</evidence>
<evidence type="ECO:0000256" key="1">
    <source>
        <dbReference type="ARBA" id="ARBA00004477"/>
    </source>
</evidence>
<dbReference type="PANTHER" id="PTHR12468">
    <property type="entry name" value="GPI MANNOSYLTRANSFERASE 2"/>
    <property type="match status" value="1"/>
</dbReference>
<evidence type="ECO:0000256" key="4">
    <source>
        <dbReference type="ARBA" id="ARBA00022676"/>
    </source>
</evidence>
<feature type="compositionally biased region" description="Polar residues" evidence="10">
    <location>
        <begin position="11"/>
        <end position="20"/>
    </location>
</feature>
<dbReference type="PANTHER" id="PTHR12468:SF2">
    <property type="entry name" value="GPI MANNOSYLTRANSFERASE 2"/>
    <property type="match status" value="1"/>
</dbReference>
<feature type="transmembrane region" description="Helical" evidence="11">
    <location>
        <begin position="122"/>
        <end position="145"/>
    </location>
</feature>
<sequence length="394" mass="42692">MNVVMTEESNRSASVWSTAGSGPDRPDWNRRLRDAARHVLPALVAYAVIRLVGVVTLYVWARSTGRSPGSRLASSDGIRYLGIAQQGYDGFEKTQSDMAFFPLYPGLIAALDRISPFSARDAALIVAWLAGLAAAWGLFAIGSYLHDRRTGVLLAALWAAVPHAVVQSMAYSETLFTALAAWALYAVLRGYWVTAGVVCLFAGLTRPTASSLIPVVGLAALVAIIRRRDGWRPWAAALLAPAGWLGYLAWVGSEVGRPDGWFHIQSAGWGSTFDFGAEALRRGREVLADPSVLTFFVVTVVVLLALMFFVLSVLDRQPWQLLLYSALLLVTTLGSAGYYHAKARFLLPAFPLLLPAAVALARAGRARAVTVLVTMAAFSTYFGGYLLLIWKWSP</sequence>
<evidence type="ECO:0000256" key="2">
    <source>
        <dbReference type="ARBA" id="ARBA00004687"/>
    </source>
</evidence>
<dbReference type="InterPro" id="IPR007315">
    <property type="entry name" value="PIG-V/Gpi18"/>
</dbReference>
<keyword evidence="13" id="KW-1185">Reference proteome</keyword>
<feature type="transmembrane region" description="Helical" evidence="11">
    <location>
        <begin position="368"/>
        <end position="390"/>
    </location>
</feature>
<protein>
    <submittedName>
        <fullName evidence="12">Membrane protein</fullName>
    </submittedName>
</protein>
<evidence type="ECO:0000256" key="7">
    <source>
        <dbReference type="ARBA" id="ARBA00022824"/>
    </source>
</evidence>
<feature type="transmembrane region" description="Helical" evidence="11">
    <location>
        <begin position="39"/>
        <end position="61"/>
    </location>
</feature>
<dbReference type="EMBL" id="BOPC01000038">
    <property type="protein sequence ID" value="GIJ27833.1"/>
    <property type="molecule type" value="Genomic_DNA"/>
</dbReference>
<evidence type="ECO:0000313" key="13">
    <source>
        <dbReference type="Proteomes" id="UP000653076"/>
    </source>
</evidence>
<evidence type="ECO:0000256" key="9">
    <source>
        <dbReference type="ARBA" id="ARBA00023136"/>
    </source>
</evidence>
<organism evidence="12 13">
    <name type="scientific">Micromonospora qiuiae</name>
    <dbReference type="NCBI Taxonomy" id="502268"/>
    <lineage>
        <taxon>Bacteria</taxon>
        <taxon>Bacillati</taxon>
        <taxon>Actinomycetota</taxon>
        <taxon>Actinomycetes</taxon>
        <taxon>Micromonosporales</taxon>
        <taxon>Micromonosporaceae</taxon>
        <taxon>Micromonospora</taxon>
    </lineage>
</organism>
<proteinExistence type="predicted"/>
<keyword evidence="5" id="KW-0808">Transferase</keyword>
<feature type="transmembrane region" description="Helical" evidence="11">
    <location>
        <begin position="345"/>
        <end position="361"/>
    </location>
</feature>
<gene>
    <name evidence="12" type="ORF">Vqi01_29950</name>
</gene>
<evidence type="ECO:0000256" key="11">
    <source>
        <dbReference type="SAM" id="Phobius"/>
    </source>
</evidence>
<keyword evidence="3" id="KW-0337">GPI-anchor biosynthesis</keyword>
<keyword evidence="4" id="KW-0328">Glycosyltransferase</keyword>
<keyword evidence="6 11" id="KW-0812">Transmembrane</keyword>
<feature type="transmembrane region" description="Helical" evidence="11">
    <location>
        <begin position="151"/>
        <end position="170"/>
    </location>
</feature>
<evidence type="ECO:0000256" key="5">
    <source>
        <dbReference type="ARBA" id="ARBA00022679"/>
    </source>
</evidence>
<keyword evidence="9 11" id="KW-0472">Membrane</keyword>
<comment type="caution">
    <text evidence="12">The sequence shown here is derived from an EMBL/GenBank/DDBJ whole genome shotgun (WGS) entry which is preliminary data.</text>
</comment>
<name>A0ABQ4JCF1_9ACTN</name>
<keyword evidence="7" id="KW-0256">Endoplasmic reticulum</keyword>
<evidence type="ECO:0000256" key="3">
    <source>
        <dbReference type="ARBA" id="ARBA00022502"/>
    </source>
</evidence>
<keyword evidence="8 11" id="KW-1133">Transmembrane helix</keyword>
<dbReference type="RefSeq" id="WP_204035388.1">
    <property type="nucleotide sequence ID" value="NZ_BOPC01000038.1"/>
</dbReference>
<comment type="pathway">
    <text evidence="2">Glycolipid biosynthesis; glycosylphosphatidylinositol-anchor biosynthesis.</text>
</comment>
<feature type="transmembrane region" description="Helical" evidence="11">
    <location>
        <begin position="182"/>
        <end position="203"/>
    </location>
</feature>
<dbReference type="Proteomes" id="UP000653076">
    <property type="component" value="Unassembled WGS sequence"/>
</dbReference>
<feature type="transmembrane region" description="Helical" evidence="11">
    <location>
        <begin position="321"/>
        <end position="339"/>
    </location>
</feature>
<reference evidence="12 13" key="1">
    <citation type="submission" date="2021-01" db="EMBL/GenBank/DDBJ databases">
        <title>Whole genome shotgun sequence of Verrucosispora qiuiae NBRC 106684.</title>
        <authorList>
            <person name="Komaki H."/>
            <person name="Tamura T."/>
        </authorList>
    </citation>
    <scope>NUCLEOTIDE SEQUENCE [LARGE SCALE GENOMIC DNA]</scope>
    <source>
        <strain evidence="12 13">NBRC 106684</strain>
    </source>
</reference>
<feature type="transmembrane region" description="Helical" evidence="11">
    <location>
        <begin position="292"/>
        <end position="314"/>
    </location>
</feature>
<evidence type="ECO:0000256" key="6">
    <source>
        <dbReference type="ARBA" id="ARBA00022692"/>
    </source>
</evidence>
<comment type="subcellular location">
    <subcellularLocation>
        <location evidence="1">Endoplasmic reticulum membrane</location>
        <topology evidence="1">Multi-pass membrane protein</topology>
    </subcellularLocation>
</comment>
<accession>A0ABQ4JCF1</accession>
<feature type="transmembrane region" description="Helical" evidence="11">
    <location>
        <begin position="233"/>
        <end position="252"/>
    </location>
</feature>
<feature type="region of interest" description="Disordered" evidence="10">
    <location>
        <begin position="1"/>
        <end position="24"/>
    </location>
</feature>